<dbReference type="Proteomes" id="UP000295252">
    <property type="component" value="Chromosome I"/>
</dbReference>
<evidence type="ECO:0000313" key="1">
    <source>
        <dbReference type="EMBL" id="CDP08960.1"/>
    </source>
</evidence>
<name>A0A068UK89_COFCA</name>
<evidence type="ECO:0000313" key="2">
    <source>
        <dbReference type="Proteomes" id="UP000295252"/>
    </source>
</evidence>
<dbReference type="PhylomeDB" id="A0A068UK89"/>
<dbReference type="InParanoid" id="A0A068UK89"/>
<accession>A0A068UK89</accession>
<proteinExistence type="predicted"/>
<dbReference type="Gramene" id="CDP08960">
    <property type="protein sequence ID" value="CDP08960"/>
    <property type="gene ID" value="GSCOC_T00028108001"/>
</dbReference>
<organism evidence="1 2">
    <name type="scientific">Coffea canephora</name>
    <name type="common">Robusta coffee</name>
    <dbReference type="NCBI Taxonomy" id="49390"/>
    <lineage>
        <taxon>Eukaryota</taxon>
        <taxon>Viridiplantae</taxon>
        <taxon>Streptophyta</taxon>
        <taxon>Embryophyta</taxon>
        <taxon>Tracheophyta</taxon>
        <taxon>Spermatophyta</taxon>
        <taxon>Magnoliopsida</taxon>
        <taxon>eudicotyledons</taxon>
        <taxon>Gunneridae</taxon>
        <taxon>Pentapetalae</taxon>
        <taxon>asterids</taxon>
        <taxon>lamiids</taxon>
        <taxon>Gentianales</taxon>
        <taxon>Rubiaceae</taxon>
        <taxon>Ixoroideae</taxon>
        <taxon>Gardenieae complex</taxon>
        <taxon>Bertiereae - Coffeeae clade</taxon>
        <taxon>Coffeeae</taxon>
        <taxon>Coffea</taxon>
    </lineage>
</organism>
<sequence length="45" mass="4672">MGDDLMIQGGGSVNATGIIAQIPMSEAYLGHIINAWLSLLMLGVV</sequence>
<keyword evidence="2" id="KW-1185">Reference proteome</keyword>
<dbReference type="OrthoDB" id="991397at2759"/>
<gene>
    <name evidence="1" type="ORF">GSCOC_T00028108001</name>
</gene>
<dbReference type="AlphaFoldDB" id="A0A068UK89"/>
<reference evidence="2" key="1">
    <citation type="journal article" date="2014" name="Science">
        <title>The coffee genome provides insight into the convergent evolution of caffeine biosynthesis.</title>
        <authorList>
            <person name="Denoeud F."/>
            <person name="Carretero-Paulet L."/>
            <person name="Dereeper A."/>
            <person name="Droc G."/>
            <person name="Guyot R."/>
            <person name="Pietrella M."/>
            <person name="Zheng C."/>
            <person name="Alberti A."/>
            <person name="Anthony F."/>
            <person name="Aprea G."/>
            <person name="Aury J.M."/>
            <person name="Bento P."/>
            <person name="Bernard M."/>
            <person name="Bocs S."/>
            <person name="Campa C."/>
            <person name="Cenci A."/>
            <person name="Combes M.C."/>
            <person name="Crouzillat D."/>
            <person name="Da Silva C."/>
            <person name="Daddiego L."/>
            <person name="De Bellis F."/>
            <person name="Dussert S."/>
            <person name="Garsmeur O."/>
            <person name="Gayraud T."/>
            <person name="Guignon V."/>
            <person name="Jahn K."/>
            <person name="Jamilloux V."/>
            <person name="Joet T."/>
            <person name="Labadie K."/>
            <person name="Lan T."/>
            <person name="Leclercq J."/>
            <person name="Lepelley M."/>
            <person name="Leroy T."/>
            <person name="Li L.T."/>
            <person name="Librado P."/>
            <person name="Lopez L."/>
            <person name="Munoz A."/>
            <person name="Noel B."/>
            <person name="Pallavicini A."/>
            <person name="Perrotta G."/>
            <person name="Poncet V."/>
            <person name="Pot D."/>
            <person name="Priyono X."/>
            <person name="Rigoreau M."/>
            <person name="Rouard M."/>
            <person name="Rozas J."/>
            <person name="Tranchant-Dubreuil C."/>
            <person name="VanBuren R."/>
            <person name="Zhang Q."/>
            <person name="Andrade A.C."/>
            <person name="Argout X."/>
            <person name="Bertrand B."/>
            <person name="de Kochko A."/>
            <person name="Graziosi G."/>
            <person name="Henry R.J."/>
            <person name="Jayarama X."/>
            <person name="Ming R."/>
            <person name="Nagai C."/>
            <person name="Rounsley S."/>
            <person name="Sankoff D."/>
            <person name="Giuliano G."/>
            <person name="Albert V.A."/>
            <person name="Wincker P."/>
            <person name="Lashermes P."/>
        </authorList>
    </citation>
    <scope>NUCLEOTIDE SEQUENCE [LARGE SCALE GENOMIC DNA]</scope>
    <source>
        <strain evidence="2">cv. DH200-94</strain>
    </source>
</reference>
<dbReference type="STRING" id="49390.A0A068UK89"/>
<dbReference type="EMBL" id="HG739120">
    <property type="protein sequence ID" value="CDP08960.1"/>
    <property type="molecule type" value="Genomic_DNA"/>
</dbReference>
<protein>
    <submittedName>
        <fullName evidence="1">Uncharacterized protein</fullName>
    </submittedName>
</protein>